<proteinExistence type="predicted"/>
<evidence type="ECO:0000313" key="1">
    <source>
        <dbReference type="EMBL" id="MDT0567067.1"/>
    </source>
</evidence>
<organism evidence="1 2">
    <name type="scientific">Streptomyces gottesmaniae</name>
    <dbReference type="NCBI Taxonomy" id="3075518"/>
    <lineage>
        <taxon>Bacteria</taxon>
        <taxon>Bacillati</taxon>
        <taxon>Actinomycetota</taxon>
        <taxon>Actinomycetes</taxon>
        <taxon>Kitasatosporales</taxon>
        <taxon>Streptomycetaceae</taxon>
        <taxon>Streptomyces</taxon>
    </lineage>
</organism>
<gene>
    <name evidence="1" type="ORF">RM704_06175</name>
</gene>
<dbReference type="Proteomes" id="UP001180737">
    <property type="component" value="Unassembled WGS sequence"/>
</dbReference>
<comment type="caution">
    <text evidence="1">The sequence shown here is derived from an EMBL/GenBank/DDBJ whole genome shotgun (WGS) entry which is preliminary data.</text>
</comment>
<keyword evidence="2" id="KW-1185">Reference proteome</keyword>
<reference evidence="1" key="1">
    <citation type="submission" date="2024-05" db="EMBL/GenBank/DDBJ databases">
        <title>30 novel species of actinomycetes from the DSMZ collection.</title>
        <authorList>
            <person name="Nouioui I."/>
        </authorList>
    </citation>
    <scope>NUCLEOTIDE SEQUENCE</scope>
    <source>
        <strain evidence="1">DSM 3412</strain>
    </source>
</reference>
<name>A0ABU2YRW7_9ACTN</name>
<dbReference type="EMBL" id="JAVRFJ010000004">
    <property type="protein sequence ID" value="MDT0567067.1"/>
    <property type="molecule type" value="Genomic_DNA"/>
</dbReference>
<evidence type="ECO:0008006" key="3">
    <source>
        <dbReference type="Google" id="ProtNLM"/>
    </source>
</evidence>
<protein>
    <recommendedName>
        <fullName evidence="3">Histidine kinase/HSP90-like ATPase domain-containing protein</fullName>
    </recommendedName>
</protein>
<evidence type="ECO:0000313" key="2">
    <source>
        <dbReference type="Proteomes" id="UP001180737"/>
    </source>
</evidence>
<accession>A0ABU2YRW7</accession>
<dbReference type="RefSeq" id="WP_157856822.1">
    <property type="nucleotide sequence ID" value="NZ_JAVRFJ010000004.1"/>
</dbReference>
<sequence length="112" mass="12922">MTLQVRDWGAGISEATGIEKTLRRFERLWYQVKYEEEALVDQGEPPRMSDATRRLLFALSPECSMSHPTRQLPQPHDIVTLEDSAATKPPAFLRRTGLQPDFPNPWHLIYLC</sequence>